<sequence length="33" mass="3562">METVLIDFDCLDKTDETGCGPTCPEADSHCMAL</sequence>
<protein>
    <submittedName>
        <fullName evidence="1">Uncharacterized protein</fullName>
    </submittedName>
</protein>
<evidence type="ECO:0000313" key="2">
    <source>
        <dbReference type="Proteomes" id="UP000015104"/>
    </source>
</evidence>
<reference evidence="2" key="1">
    <citation type="submission" date="2011-08" db="EMBL/GenBank/DDBJ databases">
        <authorList>
            <person name="Rombauts S."/>
        </authorList>
    </citation>
    <scope>NUCLEOTIDE SEQUENCE</scope>
    <source>
        <strain evidence="2">London</strain>
    </source>
</reference>
<proteinExistence type="predicted"/>
<accession>T1KYP5</accession>
<dbReference type="EnsemblMetazoa" id="tetur27g01420.1">
    <property type="protein sequence ID" value="tetur27g01420.1"/>
    <property type="gene ID" value="tetur27g01420"/>
</dbReference>
<reference evidence="1" key="2">
    <citation type="submission" date="2015-06" db="UniProtKB">
        <authorList>
            <consortium name="EnsemblMetazoa"/>
        </authorList>
    </citation>
    <scope>IDENTIFICATION</scope>
</reference>
<dbReference type="AlphaFoldDB" id="T1KYP5"/>
<organism evidence="1 2">
    <name type="scientific">Tetranychus urticae</name>
    <name type="common">Two-spotted spider mite</name>
    <dbReference type="NCBI Taxonomy" id="32264"/>
    <lineage>
        <taxon>Eukaryota</taxon>
        <taxon>Metazoa</taxon>
        <taxon>Ecdysozoa</taxon>
        <taxon>Arthropoda</taxon>
        <taxon>Chelicerata</taxon>
        <taxon>Arachnida</taxon>
        <taxon>Acari</taxon>
        <taxon>Acariformes</taxon>
        <taxon>Trombidiformes</taxon>
        <taxon>Prostigmata</taxon>
        <taxon>Eleutherengona</taxon>
        <taxon>Raphignathae</taxon>
        <taxon>Tetranychoidea</taxon>
        <taxon>Tetranychidae</taxon>
        <taxon>Tetranychus</taxon>
    </lineage>
</organism>
<dbReference type="HOGENOM" id="CLU_3385368_0_0_1"/>
<keyword evidence="2" id="KW-1185">Reference proteome</keyword>
<evidence type="ECO:0000313" key="1">
    <source>
        <dbReference type="EnsemblMetazoa" id="tetur27g01420.1"/>
    </source>
</evidence>
<dbReference type="EMBL" id="CAEY01000714">
    <property type="status" value="NOT_ANNOTATED_CDS"/>
    <property type="molecule type" value="Genomic_DNA"/>
</dbReference>
<dbReference type="Proteomes" id="UP000015104">
    <property type="component" value="Unassembled WGS sequence"/>
</dbReference>
<name>T1KYP5_TETUR</name>